<keyword evidence="2" id="KW-0175">Coiled coil</keyword>
<name>A0A9N9F3C8_9GLOM</name>
<dbReference type="AlphaFoldDB" id="A0A9N9F3C8"/>
<comment type="caution">
    <text evidence="4">The sequence shown here is derived from an EMBL/GenBank/DDBJ whole genome shotgun (WGS) entry which is preliminary data.</text>
</comment>
<evidence type="ECO:0000256" key="2">
    <source>
        <dbReference type="SAM" id="Coils"/>
    </source>
</evidence>
<evidence type="ECO:0000313" key="4">
    <source>
        <dbReference type="EMBL" id="CAG8507720.1"/>
    </source>
</evidence>
<keyword evidence="1" id="KW-0479">Metal-binding</keyword>
<keyword evidence="1" id="KW-0863">Zinc-finger</keyword>
<gene>
    <name evidence="4" type="ORF">DEBURN_LOCUS5013</name>
</gene>
<keyword evidence="5" id="KW-1185">Reference proteome</keyword>
<evidence type="ECO:0000256" key="1">
    <source>
        <dbReference type="PROSITE-ProRule" id="PRU00175"/>
    </source>
</evidence>
<dbReference type="InterPro" id="IPR013083">
    <property type="entry name" value="Znf_RING/FYVE/PHD"/>
</dbReference>
<sequence length="982" mass="112611">MAPQYQSAPQCFCKKPASPAFSEEFGLIYECHYIHSNPWKTATEKYTNEKTTDTIIPTRGDGTSICGFHIHKDVWDKIIQDKGQILDELETCPFFNFTFCVFFNQRNKYPISHPPVPNCFCDNPVEMMFKRRPSGNLIFTCANYLVDGRQPKCTWRLSAEEVPFRNLNGYTHPIKKRFVNGLLEHEDKLIECNGDGNVENYSNVVVVDNVNIENSENLENLENSENIENVENVDTVENIENVGNIGNEENVDNVGNVGNVEKKIEYSEVVVGNEKDDYDDDSDKNIIANIRNLFDTMSQSKSTPFSLDDDILNVINNAEIVESVESVETMESVQSVEGVESMENVESVESMENVEDVESMENVESVENVKNVVSVISAENAENVQNLDIAENVQNVNIAENIYLSQLDNIPREHISSSQIIMNNESLSSSQSILINNDLNDTLNDNLNETISNTLKIPIKNNFCITITNDDSDSKSAIITIRENCNMDESHDPSNLLKLKNRLSELEAINKNLEDENKDLHLNIKRQSDEIGSENKRLHHEINNIRLENDKLCEENKDIRSEFTKLADANEENRVENEKLFISNQSLINEIELLRTEFENISKEKEEAVKLSLELNNLHTSNESFKDENKKLLEEIDELTIDYQNLYSENNELTSENQNLLEENKYLRNDISEYVDENEKFRKENQQLSSWVRKWDHDTLTKENKNLHWKIKNLEEQNKNHHRKIKNLEDENNQLRLTIDTNKMDLKNVKAQSIHLQEENNRMNGKVGHFQSEIQKEVNKRVSCQRKFMELQGIVIDVQKENETLKREKKRELEDKVSAFNKCRVCYSEPITHAIVPCYHMALCGVCVHAVDKCVICRKPKESVLRALEKDSKEYKALHEINAFPYRPGFQACSSPSRTSPLSVSVLSDSFVSNTFNITGTLTKPITPDYLLYIKYIDITVVLPAVLNQVFVTQIPTGTSVNVVEKVSVPDGLPINLNHLML</sequence>
<feature type="coiled-coil region" evidence="2">
    <location>
        <begin position="496"/>
        <end position="766"/>
    </location>
</feature>
<dbReference type="GO" id="GO:0008270">
    <property type="term" value="F:zinc ion binding"/>
    <property type="evidence" value="ECO:0007669"/>
    <property type="project" value="UniProtKB-KW"/>
</dbReference>
<reference evidence="4" key="1">
    <citation type="submission" date="2021-06" db="EMBL/GenBank/DDBJ databases">
        <authorList>
            <person name="Kallberg Y."/>
            <person name="Tangrot J."/>
            <person name="Rosling A."/>
        </authorList>
    </citation>
    <scope>NUCLEOTIDE SEQUENCE</scope>
    <source>
        <strain evidence="4">AZ414A</strain>
    </source>
</reference>
<dbReference type="PROSITE" id="PS50089">
    <property type="entry name" value="ZF_RING_2"/>
    <property type="match status" value="1"/>
</dbReference>
<dbReference type="EMBL" id="CAJVPK010000417">
    <property type="protein sequence ID" value="CAG8507720.1"/>
    <property type="molecule type" value="Genomic_DNA"/>
</dbReference>
<dbReference type="Proteomes" id="UP000789706">
    <property type="component" value="Unassembled WGS sequence"/>
</dbReference>
<dbReference type="Gene3D" id="3.30.40.10">
    <property type="entry name" value="Zinc/RING finger domain, C3HC4 (zinc finger)"/>
    <property type="match status" value="1"/>
</dbReference>
<dbReference type="OrthoDB" id="1711136at2759"/>
<proteinExistence type="predicted"/>
<evidence type="ECO:0000313" key="5">
    <source>
        <dbReference type="Proteomes" id="UP000789706"/>
    </source>
</evidence>
<feature type="domain" description="RING-type" evidence="3">
    <location>
        <begin position="823"/>
        <end position="858"/>
    </location>
</feature>
<protein>
    <submittedName>
        <fullName evidence="4">11946_t:CDS:1</fullName>
    </submittedName>
</protein>
<accession>A0A9N9F3C8</accession>
<keyword evidence="1" id="KW-0862">Zinc</keyword>
<evidence type="ECO:0000259" key="3">
    <source>
        <dbReference type="PROSITE" id="PS50089"/>
    </source>
</evidence>
<organism evidence="4 5">
    <name type="scientific">Diversispora eburnea</name>
    <dbReference type="NCBI Taxonomy" id="1213867"/>
    <lineage>
        <taxon>Eukaryota</taxon>
        <taxon>Fungi</taxon>
        <taxon>Fungi incertae sedis</taxon>
        <taxon>Mucoromycota</taxon>
        <taxon>Glomeromycotina</taxon>
        <taxon>Glomeromycetes</taxon>
        <taxon>Diversisporales</taxon>
        <taxon>Diversisporaceae</taxon>
        <taxon>Diversispora</taxon>
    </lineage>
</organism>
<dbReference type="InterPro" id="IPR001841">
    <property type="entry name" value="Znf_RING"/>
</dbReference>
<dbReference type="Pfam" id="PF13920">
    <property type="entry name" value="zf-C3HC4_3"/>
    <property type="match status" value="1"/>
</dbReference>